<dbReference type="SMART" id="SM00365">
    <property type="entry name" value="LRR_SD22"/>
    <property type="match status" value="5"/>
</dbReference>
<dbReference type="Pfam" id="PF23010">
    <property type="entry name" value="RA_3"/>
    <property type="match status" value="1"/>
</dbReference>
<feature type="region of interest" description="Disordered" evidence="13">
    <location>
        <begin position="1"/>
        <end position="25"/>
    </location>
</feature>
<evidence type="ECO:0000259" key="15">
    <source>
        <dbReference type="PROSITE" id="PS51746"/>
    </source>
</evidence>
<dbReference type="PANTHER" id="PTHR10625">
    <property type="entry name" value="HISTONE DEACETYLASE HDAC1-RELATED"/>
    <property type="match status" value="1"/>
</dbReference>
<feature type="compositionally biased region" description="Polar residues" evidence="13">
    <location>
        <begin position="1671"/>
        <end position="1683"/>
    </location>
</feature>
<dbReference type="SUPFAM" id="SSF81606">
    <property type="entry name" value="PP2C-like"/>
    <property type="match status" value="1"/>
</dbReference>
<dbReference type="SUPFAM" id="SSF55073">
    <property type="entry name" value="Nucleotide cyclase"/>
    <property type="match status" value="1"/>
</dbReference>
<dbReference type="CDD" id="cd00143">
    <property type="entry name" value="PP2Cc"/>
    <property type="match status" value="1"/>
</dbReference>
<dbReference type="PRINTS" id="PR01270">
    <property type="entry name" value="HDASUPER"/>
</dbReference>
<keyword evidence="12" id="KW-0539">Nucleus</keyword>
<evidence type="ECO:0000256" key="1">
    <source>
        <dbReference type="ARBA" id="ARBA00004123"/>
    </source>
</evidence>
<feature type="compositionally biased region" description="Low complexity" evidence="13">
    <location>
        <begin position="1656"/>
        <end position="1670"/>
    </location>
</feature>
<comment type="similarity">
    <text evidence="2">Belongs to the histone deacetylase family. HD type 2 subfamily.</text>
</comment>
<feature type="region of interest" description="Disordered" evidence="13">
    <location>
        <begin position="1638"/>
        <end position="1704"/>
    </location>
</feature>
<evidence type="ECO:0000256" key="4">
    <source>
        <dbReference type="ARBA" id="ARBA00022491"/>
    </source>
</evidence>
<dbReference type="Pfam" id="PF09757">
    <property type="entry name" value="Arb2-like"/>
    <property type="match status" value="1"/>
</dbReference>
<dbReference type="InterPro" id="IPR037138">
    <property type="entry name" value="His_deacetylse_dom_sf"/>
</dbReference>
<evidence type="ECO:0000256" key="9">
    <source>
        <dbReference type="ARBA" id="ARBA00022853"/>
    </source>
</evidence>
<evidence type="ECO:0000256" key="12">
    <source>
        <dbReference type="ARBA" id="ARBA00023242"/>
    </source>
</evidence>
<dbReference type="InterPro" id="IPR055071">
    <property type="entry name" value="RA_PHLPP-like"/>
</dbReference>
<gene>
    <name evidence="16" type="ORF">Clacol_000866</name>
</gene>
<dbReference type="GO" id="GO:0009190">
    <property type="term" value="P:cyclic nucleotide biosynthetic process"/>
    <property type="evidence" value="ECO:0007669"/>
    <property type="project" value="InterPro"/>
</dbReference>
<evidence type="ECO:0000313" key="17">
    <source>
        <dbReference type="Proteomes" id="UP001050691"/>
    </source>
</evidence>
<dbReference type="Proteomes" id="UP001050691">
    <property type="component" value="Unassembled WGS sequence"/>
</dbReference>
<dbReference type="SUPFAM" id="SSF52058">
    <property type="entry name" value="L domain-like"/>
    <property type="match status" value="2"/>
</dbReference>
<evidence type="ECO:0000256" key="7">
    <source>
        <dbReference type="ARBA" id="ARBA00022737"/>
    </source>
</evidence>
<dbReference type="Pfam" id="PF00850">
    <property type="entry name" value="Hist_deacetyl"/>
    <property type="match status" value="1"/>
</dbReference>
<dbReference type="Gene3D" id="3.80.10.10">
    <property type="entry name" value="Ribonuclease Inhibitor"/>
    <property type="match status" value="3"/>
</dbReference>
<dbReference type="Gene3D" id="3.40.800.20">
    <property type="entry name" value="Histone deacetylase domain"/>
    <property type="match status" value="1"/>
</dbReference>
<feature type="domain" description="Guanylate cyclase" evidence="14">
    <location>
        <begin position="1425"/>
        <end position="1561"/>
    </location>
</feature>
<proteinExistence type="inferred from homology"/>
<dbReference type="GO" id="GO:0035556">
    <property type="term" value="P:intracellular signal transduction"/>
    <property type="evidence" value="ECO:0007669"/>
    <property type="project" value="InterPro"/>
</dbReference>
<dbReference type="InterPro" id="IPR023696">
    <property type="entry name" value="Ureohydrolase_dom_sf"/>
</dbReference>
<dbReference type="InterPro" id="IPR036457">
    <property type="entry name" value="PPM-type-like_dom_sf"/>
</dbReference>
<dbReference type="InterPro" id="IPR032675">
    <property type="entry name" value="LRR_dom_sf"/>
</dbReference>
<feature type="domain" description="PPM-type phosphatase" evidence="15">
    <location>
        <begin position="1099"/>
        <end position="1376"/>
    </location>
</feature>
<keyword evidence="17" id="KW-1185">Reference proteome</keyword>
<feature type="compositionally biased region" description="Basic residues" evidence="13">
    <location>
        <begin position="131"/>
        <end position="143"/>
    </location>
</feature>
<keyword evidence="9" id="KW-0156">Chromatin regulator</keyword>
<dbReference type="Pfam" id="PF00211">
    <property type="entry name" value="Guanylate_cyc"/>
    <property type="match status" value="1"/>
</dbReference>
<evidence type="ECO:0000256" key="13">
    <source>
        <dbReference type="SAM" id="MobiDB-lite"/>
    </source>
</evidence>
<dbReference type="SMART" id="SM00369">
    <property type="entry name" value="LRR_TYP"/>
    <property type="match status" value="9"/>
</dbReference>
<dbReference type="Pfam" id="PF00481">
    <property type="entry name" value="PP2C"/>
    <property type="match status" value="1"/>
</dbReference>
<dbReference type="Pfam" id="PF00560">
    <property type="entry name" value="LRR_1"/>
    <property type="match status" value="1"/>
</dbReference>
<feature type="region of interest" description="Disordered" evidence="13">
    <location>
        <begin position="121"/>
        <end position="159"/>
    </location>
</feature>
<keyword evidence="6" id="KW-0479">Metal-binding</keyword>
<evidence type="ECO:0000256" key="5">
    <source>
        <dbReference type="ARBA" id="ARBA00022614"/>
    </source>
</evidence>
<dbReference type="SUPFAM" id="SSF52768">
    <property type="entry name" value="Arginase/deacetylase"/>
    <property type="match status" value="1"/>
</dbReference>
<keyword evidence="4" id="KW-0678">Repressor</keyword>
<dbReference type="InterPro" id="IPR001054">
    <property type="entry name" value="A/G_cyclase"/>
</dbReference>
<feature type="compositionally biased region" description="Basic and acidic residues" evidence="13">
    <location>
        <begin position="391"/>
        <end position="403"/>
    </location>
</feature>
<dbReference type="PROSITE" id="PS50125">
    <property type="entry name" value="GUANYLATE_CYCLASE_2"/>
    <property type="match status" value="1"/>
</dbReference>
<evidence type="ECO:0000313" key="16">
    <source>
        <dbReference type="EMBL" id="GJJ06671.1"/>
    </source>
</evidence>
<evidence type="ECO:0000256" key="10">
    <source>
        <dbReference type="ARBA" id="ARBA00023015"/>
    </source>
</evidence>
<comment type="subcellular location">
    <subcellularLocation>
        <location evidence="1">Nucleus</location>
    </subcellularLocation>
</comment>
<dbReference type="InterPro" id="IPR001932">
    <property type="entry name" value="PPM-type_phosphatase-like_dom"/>
</dbReference>
<organism evidence="16 17">
    <name type="scientific">Clathrus columnatus</name>
    <dbReference type="NCBI Taxonomy" id="1419009"/>
    <lineage>
        <taxon>Eukaryota</taxon>
        <taxon>Fungi</taxon>
        <taxon>Dikarya</taxon>
        <taxon>Basidiomycota</taxon>
        <taxon>Agaricomycotina</taxon>
        <taxon>Agaricomycetes</taxon>
        <taxon>Phallomycetidae</taxon>
        <taxon>Phallales</taxon>
        <taxon>Clathraceae</taxon>
        <taxon>Clathrus</taxon>
    </lineage>
</organism>
<dbReference type="EMBL" id="BPWL01000001">
    <property type="protein sequence ID" value="GJJ06671.1"/>
    <property type="molecule type" value="Genomic_DNA"/>
</dbReference>
<name>A0AAV5A0W5_9AGAM</name>
<feature type="compositionally biased region" description="Polar residues" evidence="13">
    <location>
        <begin position="404"/>
        <end position="414"/>
    </location>
</feature>
<dbReference type="GO" id="GO:0000118">
    <property type="term" value="C:histone deacetylase complex"/>
    <property type="evidence" value="ECO:0007669"/>
    <property type="project" value="TreeGrafter"/>
</dbReference>
<sequence>MSTDMSMSLEDFSFPSPQTSPSDDIISVAPWLEHQMPQKRSIAKMLNLQGGSSSDVSRTRNSEDSTESHRKNGNGIFTQIKRTLSRPNLKKQSQDQQLSQQPLFQPSDIDFSSSSIYLSPSSVPRASSPLPHKKSGKFVKKSRQPLVAPPPPPLPKDFEQRSEISMDRIRDVPLHDIVKDYVPGDRRHELTNESNPSFEPIVDEFQPQPQIQLQPQPSFIDPFRKTSQPTLYDRVIGSTSYLSEPFRKLGSSASTTFDDDSASWAAPQSWAVEEVDLENVSLDHPSSDEECDHLTPDSNEPPVAISPGVSTLHVMSTPREPPIPERRKPSQLANEIFVTRKDSDRLQGAPYLIRVDRDDLAQYHVVECLLNTTVHELQKVLRRKIFQNRDAEKSRHDLSDSKSRNNSTVVTMTDSNSGMDTAIAIEPHRLYLRERGRERLLAPTEKPAVIVRRRLEQAGYTSADGFEKLGTTELPFLLKFVYRSEQLGKPLVHERYTLPEIPREPEPIKLDLSGKSLRAIPAVCYQYVTRIDNFDLSKNPLLEIPFDFAEQCINLRALLLKHMTMKKVPQSVRHIKSLEALDLSCNRLVDLDEAGLGELPKLVELSMPNNRIDHLPVLSNVRILNISNNKFEIFPETVCQMHNLEQLDISFNTICKLPPGLGELTELRSLNIAGNQVSEFPPQSSNLVNLVELDCRRNNITDLLVICKLPRLQTLRADHNAVSALDLSLGPSFKTLEVTNNDITRLTLIPGPTQTRTFSLTHLDISHAKLSSLNDFALTALTSLISLKLDYNSFRYLPDAICSLTDLHVLSCTDNELDSLPTNIGELKKLRVLDMHNNNLTEVPPGIWECGALERINMTSNLIKVWHDLPPPTDSLKDDLRRDRKMSGTTTIAASLQAFQLPLARSLKELYLGDNRLDDDVFHPLNHLKELIVLNLSFNDIQEIPPFWLQSLSKLQKLYLSGNKLTSLPSENLVHLKRLTELFLNGNKLRTLPTELGRLINLAVIDVGSNMLKYNINNYEFDWNWNFNPQLRYLNLSGNERLVIKPDQSRRGTPVEYTYLKDLRILGLIGVKIDETPFHDETTDIRRVRLTSPRVNGMSFGIADMLGKQKHLGMFDLVQSEFRSRKDECLFGMFGVLKSPTISSSHSHFACEQFAGMFKEALRELKTDGSEGVSDALRRTFLRLNMRLYDYLVKPRDSRKLSTASNISGSVTEQTQQYSLRHGAEGIVMYLVGKKMFVANVGKALAVVSRQGIAHHLSMNHDPFDRRETARIRAAEGWVSPKGLVNDEIEVSRAFGYYHVLPAVNSRPQINEWILSEKDEFVIIANRGLWDYITYQTAVDIARNHKDDPMIAAQKLRDFAMSYGADGSTMIMVICVADLFRPEQAVSDTDYAITKRGMGRKRDDIVDKKITRLVPEVEPPRGHIALVFTDIKNSTLLWDKNSGMATAIKLHHHLLRRLLRQTLGYEVKTEGDAFMVSFSDVLHAVQWCFTVQVQLLHEQWPLEILESEDGKELYDSQTRLIARGLSVRMGIHCGVPYCERDPVTRRMDYFGPMVNRTARIMGSADGGQIFCSRDVIKEINDRVFSPDLERSTDVDADFDGMIIKEVGERRMKGLEEPELISLILPKELEGRLELAGLQNVPKPPETSTPDDQQEISLPESSSLPGSLPSSQDDSLTGETLSCDNTERSTEFPEPESPVDSLNHTSSYSLLSPPYTKLDQSFSLPPLSPLPFTLEQFARDIPFFKDTQNPAALGFSDINIVELSLEDQVKRIAHLCLRIETLSSSRVFRAVSHGALGLNPDLTDDPLILYADPDLLIPPTKGRSTSELYLLLDSLSSRSQRSNFAMDVLSQTNGDAVLLEGLVPITVEPIPILAGPQTENVAHDNVEVIESEVRLDSSRENEQESVENVTRRVKERTCYVYEPRMLNHWPIVNNDNEHPEQPARISEIHHRLRLELCLERMTKIPTRPLEKFEVLLVHSEDHWDKVEAIALMDDEAIRASEEYYEHLSLYVHRNTPEVAKLSAGGVIECCLAVARGEYQNAFAIVRPPGHHAEPEEHMGFCFFNNVAIAARVVQQKTNLKRILILDWDVHHGNGTQRAFWTDDTVLYISLHRYEMGTFYPCGSFGSLDACGEGKGLGTSVNIPWPTYGMGDADYLYAFEKIVLPIAYEFAPELVIISAGFDAADGDTLGMCNVTPAGFAHMTHMLCSLAGGKVVVALEACFCFCQTIIPPPLTSNQGGYNLDASAISATAVTRVLLGDTLPELPPMVASEEATETVWQVATQQSKYWKCMDPKAVEPREESQGHTLSIPELLKIYRSNHLFNKYEMYQIPFVDEALEARFGGQIVCTKNVYTCTQTLIVLAHDLCDLRVELDGKMYCNVQEERSYLEDTTNLLIDWINGTEDFAYIDLHLNSRLVPEPRIRSIQDKISVVSDVITYIWDNYIELSEAKHVILICHGIGCRGAMQLLRVRDITSKVRGIIHITPIGLPPRAPQDDMQSWYRKNSLIFVSPNNRIYEDSERIQKRYGNVHKLPYNTSSRLFASAMPQIREFVAEQVLNAHTVEINGVTTGSNGLS</sequence>
<dbReference type="InterPro" id="IPR000286">
    <property type="entry name" value="HDACs"/>
</dbReference>
<dbReference type="GO" id="GO:0046872">
    <property type="term" value="F:metal ion binding"/>
    <property type="evidence" value="ECO:0007669"/>
    <property type="project" value="UniProtKB-KW"/>
</dbReference>
<reference evidence="16" key="1">
    <citation type="submission" date="2021-10" db="EMBL/GenBank/DDBJ databases">
        <title>De novo Genome Assembly of Clathrus columnatus (Basidiomycota, Fungi) Using Illumina and Nanopore Sequence Data.</title>
        <authorList>
            <person name="Ogiso-Tanaka E."/>
            <person name="Itagaki H."/>
            <person name="Hosoya T."/>
            <person name="Hosaka K."/>
        </authorList>
    </citation>
    <scope>NUCLEOTIDE SEQUENCE</scope>
    <source>
        <strain evidence="16">MO-923</strain>
    </source>
</reference>
<evidence type="ECO:0000256" key="3">
    <source>
        <dbReference type="ARBA" id="ARBA00012111"/>
    </source>
</evidence>
<evidence type="ECO:0000256" key="2">
    <source>
        <dbReference type="ARBA" id="ARBA00007738"/>
    </source>
</evidence>
<dbReference type="InterPro" id="IPR023801">
    <property type="entry name" value="His_deacetylse_dom"/>
</dbReference>
<keyword evidence="8" id="KW-0378">Hydrolase</keyword>
<feature type="region of interest" description="Disordered" evidence="13">
    <location>
        <begin position="391"/>
        <end position="414"/>
    </location>
</feature>
<dbReference type="PROSITE" id="PS51450">
    <property type="entry name" value="LRR"/>
    <property type="match status" value="5"/>
</dbReference>
<dbReference type="InterPro" id="IPR003591">
    <property type="entry name" value="Leu-rich_rpt_typical-subtyp"/>
</dbReference>
<evidence type="ECO:0000256" key="8">
    <source>
        <dbReference type="ARBA" id="ARBA00022801"/>
    </source>
</evidence>
<dbReference type="Pfam" id="PF13855">
    <property type="entry name" value="LRR_8"/>
    <property type="match status" value="1"/>
</dbReference>
<keyword evidence="10" id="KW-0805">Transcription regulation</keyword>
<dbReference type="InterPro" id="IPR019154">
    <property type="entry name" value="Arb2-like_domain"/>
</dbReference>
<keyword evidence="11" id="KW-0804">Transcription</keyword>
<protein>
    <recommendedName>
        <fullName evidence="3">histone deacetylase</fullName>
        <ecNumber evidence="3">3.5.1.98</ecNumber>
    </recommendedName>
</protein>
<dbReference type="InterPro" id="IPR029787">
    <property type="entry name" value="Nucleotide_cyclase"/>
</dbReference>
<dbReference type="SMART" id="SM00364">
    <property type="entry name" value="LRR_BAC"/>
    <property type="match status" value="7"/>
</dbReference>
<dbReference type="InterPro" id="IPR001611">
    <property type="entry name" value="Leu-rich_rpt"/>
</dbReference>
<evidence type="ECO:0000256" key="6">
    <source>
        <dbReference type="ARBA" id="ARBA00022723"/>
    </source>
</evidence>
<comment type="caution">
    <text evidence="16">The sequence shown here is derived from an EMBL/GenBank/DDBJ whole genome shotgun (WGS) entry which is preliminary data.</text>
</comment>
<feature type="compositionally biased region" description="Basic and acidic residues" evidence="13">
    <location>
        <begin position="57"/>
        <end position="70"/>
    </location>
</feature>
<dbReference type="SMART" id="SM00332">
    <property type="entry name" value="PP2Cc"/>
    <property type="match status" value="1"/>
</dbReference>
<dbReference type="GO" id="GO:0141221">
    <property type="term" value="F:histone deacetylase activity, hydrolytic mechanism"/>
    <property type="evidence" value="ECO:0007669"/>
    <property type="project" value="UniProtKB-EC"/>
</dbReference>
<dbReference type="Gene3D" id="3.30.70.1230">
    <property type="entry name" value="Nucleotide cyclase"/>
    <property type="match status" value="1"/>
</dbReference>
<evidence type="ECO:0000256" key="11">
    <source>
        <dbReference type="ARBA" id="ARBA00023163"/>
    </source>
</evidence>
<accession>A0AAV5A0W5</accession>
<dbReference type="PROSITE" id="PS51746">
    <property type="entry name" value="PPM_2"/>
    <property type="match status" value="1"/>
</dbReference>
<keyword evidence="5" id="KW-0433">Leucine-rich repeat</keyword>
<dbReference type="PANTHER" id="PTHR10625:SF5">
    <property type="entry name" value="HISTONE DEACETYLASE"/>
    <property type="match status" value="1"/>
</dbReference>
<dbReference type="Gene3D" id="3.60.40.10">
    <property type="entry name" value="PPM-type phosphatase domain"/>
    <property type="match status" value="1"/>
</dbReference>
<dbReference type="SMART" id="SM00044">
    <property type="entry name" value="CYCc"/>
    <property type="match status" value="1"/>
</dbReference>
<dbReference type="GO" id="GO:0040029">
    <property type="term" value="P:epigenetic regulation of gene expression"/>
    <property type="evidence" value="ECO:0007669"/>
    <property type="project" value="TreeGrafter"/>
</dbReference>
<evidence type="ECO:0000259" key="14">
    <source>
        <dbReference type="PROSITE" id="PS50125"/>
    </source>
</evidence>
<dbReference type="CDD" id="cd07302">
    <property type="entry name" value="CHD"/>
    <property type="match status" value="1"/>
</dbReference>
<keyword evidence="7" id="KW-0677">Repeat</keyword>
<dbReference type="EC" id="3.5.1.98" evidence="3"/>
<feature type="region of interest" description="Disordered" evidence="13">
    <location>
        <begin position="46"/>
        <end position="78"/>
    </location>
</feature>